<dbReference type="RefSeq" id="WP_010537218.1">
    <property type="nucleotide sequence ID" value="NZ_CABMFH010000031.1"/>
</dbReference>
<evidence type="ECO:0000313" key="3">
    <source>
        <dbReference type="EMBL" id="MCS2792526.1"/>
    </source>
</evidence>
<dbReference type="Proteomes" id="UP001204548">
    <property type="component" value="Unassembled WGS sequence"/>
</dbReference>
<keyword evidence="1 2" id="KW-0812">Transmembrane</keyword>
<accession>A0A3E5G499</accession>
<proteinExistence type="predicted"/>
<evidence type="ECO:0000313" key="6">
    <source>
        <dbReference type="Proteomes" id="UP001060104"/>
    </source>
</evidence>
<accession>A0A174UMU6</accession>
<dbReference type="EMBL" id="JANUTS010000001">
    <property type="protein sequence ID" value="MCS2792526.1"/>
    <property type="molecule type" value="Genomic_DNA"/>
</dbReference>
<dbReference type="EMBL" id="CZAE01000030">
    <property type="protein sequence ID" value="CUQ21005.1"/>
    <property type="molecule type" value="Genomic_DNA"/>
</dbReference>
<evidence type="ECO:0000256" key="1">
    <source>
        <dbReference type="SAM" id="Phobius"/>
    </source>
</evidence>
<dbReference type="EMBL" id="CP103141">
    <property type="protein sequence ID" value="UVQ77182.1"/>
    <property type="molecule type" value="Genomic_DNA"/>
</dbReference>
<keyword evidence="1" id="KW-0472">Membrane</keyword>
<sequence>MKQEDKQYEKWLAEVKSRQPILDNPEELTASILDRISGISPPKKQRKFLIGAWASGIAATLLLLLFINDTCFTPVSQRTGKQNEYDNWSNSIPLPANWEEMRLQEKNIYLSSQYTQHRKFRKAQILQVIKEKRLK</sequence>
<gene>
    <name evidence="2" type="ORF">ERS852461_04578</name>
    <name evidence="3" type="ORF">NXW97_10990</name>
    <name evidence="4" type="ORF">NXY30_12785</name>
</gene>
<evidence type="ECO:0000313" key="4">
    <source>
        <dbReference type="EMBL" id="UVQ77182.1"/>
    </source>
</evidence>
<keyword evidence="6" id="KW-1185">Reference proteome</keyword>
<name>A0A3E5G499_9BACE</name>
<evidence type="ECO:0000313" key="5">
    <source>
        <dbReference type="Proteomes" id="UP000095606"/>
    </source>
</evidence>
<dbReference type="GeneID" id="69589356"/>
<organism evidence="2 5">
    <name type="scientific">Bacteroides faecis</name>
    <dbReference type="NCBI Taxonomy" id="674529"/>
    <lineage>
        <taxon>Bacteria</taxon>
        <taxon>Pseudomonadati</taxon>
        <taxon>Bacteroidota</taxon>
        <taxon>Bacteroidia</taxon>
        <taxon>Bacteroidales</taxon>
        <taxon>Bacteroidaceae</taxon>
        <taxon>Bacteroides</taxon>
    </lineage>
</organism>
<reference evidence="2 5" key="1">
    <citation type="submission" date="2015-09" db="EMBL/GenBank/DDBJ databases">
        <authorList>
            <consortium name="Pathogen Informatics"/>
        </authorList>
    </citation>
    <scope>NUCLEOTIDE SEQUENCE [LARGE SCALE GENOMIC DNA]</scope>
    <source>
        <strain evidence="2 5">2789STDY5834846</strain>
    </source>
</reference>
<keyword evidence="1" id="KW-1133">Transmembrane helix</keyword>
<protein>
    <submittedName>
        <fullName evidence="2">Putative transmembrane protein</fullName>
    </submittedName>
</protein>
<dbReference type="AlphaFoldDB" id="A0A3E5G499"/>
<dbReference type="Proteomes" id="UP000095606">
    <property type="component" value="Unassembled WGS sequence"/>
</dbReference>
<dbReference type="Proteomes" id="UP001060104">
    <property type="component" value="Chromosome"/>
</dbReference>
<feature type="transmembrane region" description="Helical" evidence="1">
    <location>
        <begin position="48"/>
        <end position="67"/>
    </location>
</feature>
<reference evidence="3" key="2">
    <citation type="submission" date="2022-08" db="EMBL/GenBank/DDBJ databases">
        <title>Genome Sequencing of Bacteroides fragilis Group Isolates with Nanopore Technology.</title>
        <authorList>
            <person name="Tisza M.J."/>
            <person name="Smith D."/>
            <person name="Dekker J.P."/>
        </authorList>
    </citation>
    <scope>NUCLEOTIDE SEQUENCE</scope>
    <source>
        <strain evidence="3">BFG-351</strain>
        <strain evidence="4">BFG-527</strain>
    </source>
</reference>
<evidence type="ECO:0000313" key="2">
    <source>
        <dbReference type="EMBL" id="CUQ21005.1"/>
    </source>
</evidence>